<reference evidence="1 2" key="1">
    <citation type="submission" date="2020-09" db="EMBL/GenBank/DDBJ databases">
        <title>Paenibacillus sp. CAU 1523 isolated from sand of Haeundae Beach.</title>
        <authorList>
            <person name="Kim W."/>
        </authorList>
    </citation>
    <scope>NUCLEOTIDE SEQUENCE [LARGE SCALE GENOMIC DNA]</scope>
    <source>
        <strain evidence="1 2">CAU 1523</strain>
    </source>
</reference>
<dbReference type="Proteomes" id="UP000634529">
    <property type="component" value="Unassembled WGS sequence"/>
</dbReference>
<sequence>MGKLRALIQKTKDVAKSQGKYYDKNVETGEPSMQKSWLVENCAEIWAVRDAILQGAKIENLVLRSWDLRRGKIKPFCDNCSITFEGFMTSMD</sequence>
<protein>
    <recommendedName>
        <fullName evidence="3">Phage protein</fullName>
    </recommendedName>
</protein>
<organism evidence="1 2">
    <name type="scientific">Paenibacillus arenosi</name>
    <dbReference type="NCBI Taxonomy" id="2774142"/>
    <lineage>
        <taxon>Bacteria</taxon>
        <taxon>Bacillati</taxon>
        <taxon>Bacillota</taxon>
        <taxon>Bacilli</taxon>
        <taxon>Bacillales</taxon>
        <taxon>Paenibacillaceae</taxon>
        <taxon>Paenibacillus</taxon>
    </lineage>
</organism>
<name>A0ABR9B510_9BACL</name>
<evidence type="ECO:0008006" key="3">
    <source>
        <dbReference type="Google" id="ProtNLM"/>
    </source>
</evidence>
<proteinExistence type="predicted"/>
<dbReference type="EMBL" id="JACYTN010000047">
    <property type="protein sequence ID" value="MBD8501251.1"/>
    <property type="molecule type" value="Genomic_DNA"/>
</dbReference>
<keyword evidence="2" id="KW-1185">Reference proteome</keyword>
<evidence type="ECO:0000313" key="1">
    <source>
        <dbReference type="EMBL" id="MBD8501251.1"/>
    </source>
</evidence>
<accession>A0ABR9B510</accession>
<comment type="caution">
    <text evidence="1">The sequence shown here is derived from an EMBL/GenBank/DDBJ whole genome shotgun (WGS) entry which is preliminary data.</text>
</comment>
<evidence type="ECO:0000313" key="2">
    <source>
        <dbReference type="Proteomes" id="UP000634529"/>
    </source>
</evidence>
<gene>
    <name evidence="1" type="ORF">IFO66_23545</name>
</gene>